<sequence length="594" mass="65734">MMESNSTEIPTERQGNSPLTVVGPDRAPNFKSTSYIDIHRKSSRAAVNANRCASSLAGRRVAFEPISKAIRDVSHSQPDDLRTDSPLIFNTSSEFSNVDYGNLYPGRSRTVMNHTNFSDWYTDECADRKNPPKPADDLDSRASGIGQRGTQRIYPSRLLSSAYYPEKGSKESKSNADQKNTASFNWNRSDQKSAYKYDTNNHDLSEHSSGSVTNAHCFTSDVINFSSLGPPNDRTSTHRYQNSAHNEARSRVRVDPPAHVNATHSAIISNANTDLPSYSNYFRRNHNTNVEDRSHTTDANRLHFMSTPIIGSSTQPTNYQPDGGQSTNFLSSTQPTGVSELLPRSHPNGTLGQLLRDYQSRIRLASHNALTGNITVQGNRRGSETKMTAGLEASNGVRSLLESEYPSREEKNHFTANRLTTAGHPARGYSASRRLWSPLGHNAFSHTDPLVPVPASRNKSPLFEIPLSRTSHQPGHDMIISQTPILSRTAEKNGSTPSINTIPKHLRTNPTRSTIEPIHPSCYSQATSHDNRDSLGVNASRLRSSSRSATMIQSTVNPSSTVHKTNGTYGRMKSYTNHIQLPPAVAETRYRMKF</sequence>
<feature type="compositionally biased region" description="Basic and acidic residues" evidence="1">
    <location>
        <begin position="167"/>
        <end position="176"/>
    </location>
</feature>
<feature type="region of interest" description="Disordered" evidence="1">
    <location>
        <begin position="1"/>
        <end position="26"/>
    </location>
</feature>
<dbReference type="OrthoDB" id="10458124at2759"/>
<feature type="compositionally biased region" description="Polar residues" evidence="1">
    <location>
        <begin position="490"/>
        <end position="501"/>
    </location>
</feature>
<evidence type="ECO:0000313" key="2">
    <source>
        <dbReference type="EMBL" id="TPP58991.1"/>
    </source>
</evidence>
<gene>
    <name evidence="2" type="ORF">FGIG_07744</name>
</gene>
<reference evidence="2 3" key="1">
    <citation type="submission" date="2019-04" db="EMBL/GenBank/DDBJ databases">
        <title>Annotation for the trematode Fasciola gigantica.</title>
        <authorList>
            <person name="Choi Y.-J."/>
        </authorList>
    </citation>
    <scope>NUCLEOTIDE SEQUENCE [LARGE SCALE GENOMIC DNA]</scope>
    <source>
        <strain evidence="2">Uganda_cow_1</strain>
    </source>
</reference>
<feature type="compositionally biased region" description="Basic and acidic residues" evidence="1">
    <location>
        <begin position="125"/>
        <end position="140"/>
    </location>
</feature>
<proteinExistence type="predicted"/>
<protein>
    <submittedName>
        <fullName evidence="2">Uncharacterized protein</fullName>
    </submittedName>
</protein>
<accession>A0A504YEP7</accession>
<feature type="region of interest" description="Disordered" evidence="1">
    <location>
        <begin position="165"/>
        <end position="187"/>
    </location>
</feature>
<organism evidence="2 3">
    <name type="scientific">Fasciola gigantica</name>
    <name type="common">Giant liver fluke</name>
    <dbReference type="NCBI Taxonomy" id="46835"/>
    <lineage>
        <taxon>Eukaryota</taxon>
        <taxon>Metazoa</taxon>
        <taxon>Spiralia</taxon>
        <taxon>Lophotrochozoa</taxon>
        <taxon>Platyhelminthes</taxon>
        <taxon>Trematoda</taxon>
        <taxon>Digenea</taxon>
        <taxon>Plagiorchiida</taxon>
        <taxon>Echinostomata</taxon>
        <taxon>Echinostomatoidea</taxon>
        <taxon>Fasciolidae</taxon>
        <taxon>Fasciola</taxon>
    </lineage>
</organism>
<feature type="compositionally biased region" description="Polar residues" evidence="1">
    <location>
        <begin position="549"/>
        <end position="564"/>
    </location>
</feature>
<dbReference type="EMBL" id="SUNJ01011302">
    <property type="protein sequence ID" value="TPP58991.1"/>
    <property type="molecule type" value="Genomic_DNA"/>
</dbReference>
<dbReference type="AlphaFoldDB" id="A0A504YEP7"/>
<name>A0A504YEP7_FASGI</name>
<comment type="caution">
    <text evidence="2">The sequence shown here is derived from an EMBL/GenBank/DDBJ whole genome shotgun (WGS) entry which is preliminary data.</text>
</comment>
<keyword evidence="3" id="KW-1185">Reference proteome</keyword>
<feature type="compositionally biased region" description="Polar residues" evidence="1">
    <location>
        <begin position="177"/>
        <end position="187"/>
    </location>
</feature>
<feature type="region of interest" description="Disordered" evidence="1">
    <location>
        <begin position="490"/>
        <end position="516"/>
    </location>
</feature>
<evidence type="ECO:0000256" key="1">
    <source>
        <dbReference type="SAM" id="MobiDB-lite"/>
    </source>
</evidence>
<dbReference type="Proteomes" id="UP000316759">
    <property type="component" value="Unassembled WGS sequence"/>
</dbReference>
<feature type="region of interest" description="Disordered" evidence="1">
    <location>
        <begin position="542"/>
        <end position="564"/>
    </location>
</feature>
<feature type="region of interest" description="Disordered" evidence="1">
    <location>
        <begin position="124"/>
        <end position="151"/>
    </location>
</feature>
<evidence type="ECO:0000313" key="3">
    <source>
        <dbReference type="Proteomes" id="UP000316759"/>
    </source>
</evidence>
<feature type="compositionally biased region" description="Polar residues" evidence="1">
    <location>
        <begin position="1"/>
        <end position="19"/>
    </location>
</feature>